<evidence type="ECO:0000256" key="1">
    <source>
        <dbReference type="SAM" id="MobiDB-lite"/>
    </source>
</evidence>
<dbReference type="InterPro" id="IPR021136">
    <property type="entry name" value="Flagellar_hook_control-like_C"/>
</dbReference>
<dbReference type="Pfam" id="PF02120">
    <property type="entry name" value="Flg_hook"/>
    <property type="match status" value="1"/>
</dbReference>
<evidence type="ECO:0000259" key="2">
    <source>
        <dbReference type="Pfam" id="PF02120"/>
    </source>
</evidence>
<accession>A7GXK8</accession>
<keyword evidence="4" id="KW-1185">Reference proteome</keyword>
<feature type="compositionally biased region" description="Polar residues" evidence="1">
    <location>
        <begin position="36"/>
        <end position="45"/>
    </location>
</feature>
<proteinExistence type="predicted"/>
<evidence type="ECO:0000313" key="3">
    <source>
        <dbReference type="EMBL" id="EAT99496.1"/>
    </source>
</evidence>
<feature type="region of interest" description="Disordered" evidence="1">
    <location>
        <begin position="1"/>
        <end position="45"/>
    </location>
</feature>
<name>A7GXK8_CAMC5</name>
<feature type="domain" description="Flagellar hook-length control protein-like C-terminal" evidence="2">
    <location>
        <begin position="453"/>
        <end position="525"/>
    </location>
</feature>
<sequence>MEILNNINTQTAVQSGTSGAQGAVKTPQGGLFKNQPAPQSASEQSVQNALDNVGKLVARVLDELKSSASIAKTEQILEQAKDTRIAPNFSNDLQSLAKALESEGDTEQNASLKELALKLKEFLKPIAELKNAPLNEQIKNSGVLLEANLKDALSGEKLPSSIQKLLSDIKNLGNQNLLNEILTLANDENLDNQNSFSKLSTVLENTKNQAQNTLNNSNIKALLSDVNKLDNVSKFLDKMSAKEPNADNIKMQVGKMLDFVSNLKDKIGGLANEKLNQNFGFSSNHKELRTTLEALQKDLKFLNNIGDEAGLVKEFKALSGSSNEASLQDKLQSAARRLAQTLNFADTNASAAKANLDESKALLKQLKLASNDITNITQKNSAEVAKTLSSDVKSTLLSISEKSQNPQISQMANKMLSQIEIHQVVSSLQGGIQTYMPYVWDGVEGGNVAFKRGKKDKYYAQIDLNFKKYGQVNVMVGLIDKRYIDISVATQTSEFKNLISSGAGELKQAISQLGLIVSNFNLKAMPKTQIRQKFKNFGGFDVGFDKKI</sequence>
<dbReference type="STRING" id="360105.CCV52592_1329"/>
<gene>
    <name evidence="3" type="ORF">CCV52592_1329</name>
</gene>
<dbReference type="OrthoDB" id="5337397at2"/>
<feature type="compositionally biased region" description="Polar residues" evidence="1">
    <location>
        <begin position="1"/>
        <end position="20"/>
    </location>
</feature>
<dbReference type="EMBL" id="CP000767">
    <property type="protein sequence ID" value="EAT99496.1"/>
    <property type="molecule type" value="Genomic_DNA"/>
</dbReference>
<evidence type="ECO:0000313" key="4">
    <source>
        <dbReference type="Proteomes" id="UP000006380"/>
    </source>
</evidence>
<organism evidence="3 4">
    <name type="scientific">Campylobacter curvus (strain 525.92)</name>
    <dbReference type="NCBI Taxonomy" id="360105"/>
    <lineage>
        <taxon>Bacteria</taxon>
        <taxon>Pseudomonadati</taxon>
        <taxon>Campylobacterota</taxon>
        <taxon>Epsilonproteobacteria</taxon>
        <taxon>Campylobacterales</taxon>
        <taxon>Campylobacteraceae</taxon>
        <taxon>Campylobacter</taxon>
    </lineage>
</organism>
<dbReference type="AlphaFoldDB" id="A7GXK8"/>
<dbReference type="KEGG" id="ccv:CCV52592_1329"/>
<dbReference type="HOGENOM" id="CLU_026623_0_0_7"/>
<dbReference type="Proteomes" id="UP000006380">
    <property type="component" value="Chromosome"/>
</dbReference>
<dbReference type="RefSeq" id="WP_011992084.1">
    <property type="nucleotide sequence ID" value="NC_009715.2"/>
</dbReference>
<reference evidence="3" key="1">
    <citation type="submission" date="2016-07" db="EMBL/GenBank/DDBJ databases">
        <title>Comparative genomics of the Campylobacter concisus group.</title>
        <authorList>
            <person name="Miller W.G."/>
            <person name="Yee E."/>
            <person name="Chapman M.H."/>
            <person name="Huynh S."/>
            <person name="Bono J.L."/>
            <person name="On S.L.W."/>
            <person name="StLeger J."/>
            <person name="Foster G."/>
            <person name="Parker C.T."/>
        </authorList>
    </citation>
    <scope>NUCLEOTIDE SEQUENCE</scope>
    <source>
        <strain evidence="3">525.92</strain>
    </source>
</reference>
<protein>
    <recommendedName>
        <fullName evidence="2">Flagellar hook-length control protein-like C-terminal domain-containing protein</fullName>
    </recommendedName>
</protein>